<dbReference type="AlphaFoldDB" id="A0A8T0D1D5"/>
<reference evidence="4 5" key="1">
    <citation type="submission" date="2019-07" db="EMBL/GenBank/DDBJ databases">
        <title>Annotation for the trematode Paragonimus westermani.</title>
        <authorList>
            <person name="Choi Y.-J."/>
        </authorList>
    </citation>
    <scope>NUCLEOTIDE SEQUENCE [LARGE SCALE GENOMIC DNA]</scope>
    <source>
        <strain evidence="4">180907_Pwestermani</strain>
    </source>
</reference>
<comment type="caution">
    <text evidence="4">The sequence shown here is derived from an EMBL/GenBank/DDBJ whole genome shotgun (WGS) entry which is preliminary data.</text>
</comment>
<dbReference type="GO" id="GO:0016323">
    <property type="term" value="C:basolateral plasma membrane"/>
    <property type="evidence" value="ECO:0007669"/>
    <property type="project" value="TreeGrafter"/>
</dbReference>
<name>A0A8T0D1D5_9TREM</name>
<evidence type="ECO:0000256" key="1">
    <source>
        <dbReference type="ARBA" id="ARBA00023157"/>
    </source>
</evidence>
<organism evidence="4 5">
    <name type="scientific">Paragonimus westermani</name>
    <dbReference type="NCBI Taxonomy" id="34504"/>
    <lineage>
        <taxon>Eukaryota</taxon>
        <taxon>Metazoa</taxon>
        <taxon>Spiralia</taxon>
        <taxon>Lophotrochozoa</taxon>
        <taxon>Platyhelminthes</taxon>
        <taxon>Trematoda</taxon>
        <taxon>Digenea</taxon>
        <taxon>Plagiorchiida</taxon>
        <taxon>Troglotremata</taxon>
        <taxon>Troglotrematidae</taxon>
        <taxon>Paragonimus</taxon>
    </lineage>
</organism>
<dbReference type="EMBL" id="JTDF01022477">
    <property type="protein sequence ID" value="KAF8560458.1"/>
    <property type="molecule type" value="Genomic_DNA"/>
</dbReference>
<keyword evidence="3" id="KW-0812">Transmembrane</keyword>
<evidence type="ECO:0000313" key="5">
    <source>
        <dbReference type="Proteomes" id="UP000699462"/>
    </source>
</evidence>
<dbReference type="Gene3D" id="1.20.1250.20">
    <property type="entry name" value="MFS general substrate transporter like domains"/>
    <property type="match status" value="1"/>
</dbReference>
<dbReference type="Proteomes" id="UP000699462">
    <property type="component" value="Unassembled WGS sequence"/>
</dbReference>
<feature type="transmembrane region" description="Helical" evidence="3">
    <location>
        <begin position="69"/>
        <end position="92"/>
    </location>
</feature>
<proteinExistence type="predicted"/>
<evidence type="ECO:0000256" key="2">
    <source>
        <dbReference type="SAM" id="MobiDB-lite"/>
    </source>
</evidence>
<feature type="transmembrane region" description="Helical" evidence="3">
    <location>
        <begin position="32"/>
        <end position="49"/>
    </location>
</feature>
<protein>
    <submittedName>
        <fullName evidence="4">Uncharacterized protein</fullName>
    </submittedName>
</protein>
<dbReference type="GO" id="GO:0015347">
    <property type="term" value="F:sodium-independent organic anion transmembrane transporter activity"/>
    <property type="evidence" value="ECO:0007669"/>
    <property type="project" value="TreeGrafter"/>
</dbReference>
<keyword evidence="5" id="KW-1185">Reference proteome</keyword>
<dbReference type="GO" id="GO:0043252">
    <property type="term" value="P:sodium-independent organic anion transport"/>
    <property type="evidence" value="ECO:0007669"/>
    <property type="project" value="TreeGrafter"/>
</dbReference>
<dbReference type="PANTHER" id="PTHR11388">
    <property type="entry name" value="ORGANIC ANION TRANSPORTER"/>
    <property type="match status" value="1"/>
</dbReference>
<feature type="transmembrane region" description="Helical" evidence="3">
    <location>
        <begin position="6"/>
        <end position="27"/>
    </location>
</feature>
<feature type="transmembrane region" description="Helical" evidence="3">
    <location>
        <begin position="328"/>
        <end position="348"/>
    </location>
</feature>
<dbReference type="SUPFAM" id="SSF103473">
    <property type="entry name" value="MFS general substrate transporter"/>
    <property type="match status" value="1"/>
</dbReference>
<keyword evidence="1" id="KW-1015">Disulfide bond</keyword>
<accession>A0A8T0D1D5</accession>
<feature type="transmembrane region" description="Helical" evidence="3">
    <location>
        <begin position="257"/>
        <end position="279"/>
    </location>
</feature>
<dbReference type="Pfam" id="PF03137">
    <property type="entry name" value="OATP"/>
    <property type="match status" value="2"/>
</dbReference>
<dbReference type="PANTHER" id="PTHR11388:SF100">
    <property type="entry name" value="SOLUTE CARRIER ORGANIC ANION TRANSPORTER FAMILY MEMBER 4A1"/>
    <property type="match status" value="1"/>
</dbReference>
<feature type="region of interest" description="Disordered" evidence="2">
    <location>
        <begin position="101"/>
        <end position="122"/>
    </location>
</feature>
<sequence length="366" mass="39488">MYDWVLSIPVYTLLVFTSLLLCIALFYSAGGLGPACGFLAGAGFLSVYIDSPLVRPRSGLTRNNPLWLGAWWMGMLVCAAITSVAALPVIAFPKRLSNDTAGPITDSHSQPTAKGENGIEEPPPAYLRSPKLACAVSCGTGRCSHDSLYAQHVHASTTDAKLERVLEPHGCSRALRLHANQVDCMVNNTHRATSESALPPSARSPAFLRRAASFTYYPQKVNPTKQTTVSLTSLQHRVENRLKAFSRVLRRVLANPIWLGVTFTSMVEQSIVAAFLPFAPKYLQDLFQVPAYMASIHTGAVVVPSSAVGILTGALLMRRYRPQIHHALAGMSVMIAATVLTTVTLMLLNCPGNRVAGLTATYDGKP</sequence>
<evidence type="ECO:0000256" key="3">
    <source>
        <dbReference type="SAM" id="Phobius"/>
    </source>
</evidence>
<dbReference type="InterPro" id="IPR004156">
    <property type="entry name" value="OATP"/>
</dbReference>
<gene>
    <name evidence="4" type="ORF">P879_10148</name>
</gene>
<keyword evidence="3" id="KW-0472">Membrane</keyword>
<feature type="transmembrane region" description="Helical" evidence="3">
    <location>
        <begin position="291"/>
        <end position="316"/>
    </location>
</feature>
<evidence type="ECO:0000313" key="4">
    <source>
        <dbReference type="EMBL" id="KAF8560458.1"/>
    </source>
</evidence>
<dbReference type="InterPro" id="IPR036259">
    <property type="entry name" value="MFS_trans_sf"/>
</dbReference>
<keyword evidence="3" id="KW-1133">Transmembrane helix</keyword>
<dbReference type="OrthoDB" id="5062115at2759"/>